<evidence type="ECO:0000313" key="1">
    <source>
        <dbReference type="EMBL" id="AOS97046.1"/>
    </source>
</evidence>
<dbReference type="EMBL" id="CP014143">
    <property type="protein sequence ID" value="AOS97046.1"/>
    <property type="molecule type" value="Genomic_DNA"/>
</dbReference>
<sequence>MKSSKLFPETLLRQVRIFLAMCLLTVLAAPGVGASPRLSETEAGREVMVNYIIHFAHHIQWPIEAFNGTAAPFRVCLIGDDQIRKPLWARLKHQSIDGRRASVETLAHGELRRARDCQVLLLLALPRADQLEIIGALQYFPVLTMSDSPRFAATGGMVEFAGSGGNVSLRLNKTMLERAELKTGTSLFRLTRHVP</sequence>
<dbReference type="Pfam" id="PF13689">
    <property type="entry name" value="DUF4154"/>
    <property type="match status" value="1"/>
</dbReference>
<name>A0A1C9W7C0_9GAMM</name>
<protein>
    <recommendedName>
        <fullName evidence="3">DUF4154 domain-containing protein</fullName>
    </recommendedName>
</protein>
<evidence type="ECO:0000313" key="2">
    <source>
        <dbReference type="Proteomes" id="UP000095672"/>
    </source>
</evidence>
<evidence type="ECO:0008006" key="3">
    <source>
        <dbReference type="Google" id="ProtNLM"/>
    </source>
</evidence>
<dbReference type="RefSeq" id="WP_226999916.1">
    <property type="nucleotide sequence ID" value="NZ_CP014143.1"/>
</dbReference>
<keyword evidence="2" id="KW-1185">Reference proteome</keyword>
<gene>
    <name evidence="1" type="ORF">AUP74_01611</name>
</gene>
<reference evidence="2" key="1">
    <citation type="submission" date="2016-01" db="EMBL/GenBank/DDBJ databases">
        <title>Complete genome sequence of Microbulbifer sp. CCB-MM1, a halophile isolated from Matang Mangrove Forest, Perak.</title>
        <authorList>
            <person name="Moh T.H."/>
            <person name="Dinesh B."/>
            <person name="Lau N.-S."/>
            <person name="Go F."/>
            <person name="Alexander Chong S.-C."/>
        </authorList>
    </citation>
    <scope>NUCLEOTIDE SEQUENCE [LARGE SCALE GENOMIC DNA]</scope>
    <source>
        <strain evidence="2">CCB-MM1</strain>
    </source>
</reference>
<dbReference type="InterPro" id="IPR025293">
    <property type="entry name" value="YfiR/HmsC-like"/>
</dbReference>
<dbReference type="AlphaFoldDB" id="A0A1C9W7C0"/>
<dbReference type="PATRIC" id="fig|1769779.3.peg.1611"/>
<accession>A0A1C9W7C0</accession>
<proteinExistence type="predicted"/>
<dbReference type="STRING" id="1769779.AUP74_01611"/>
<organism evidence="1 2">
    <name type="scientific">Microbulbifer aggregans</name>
    <dbReference type="NCBI Taxonomy" id="1769779"/>
    <lineage>
        <taxon>Bacteria</taxon>
        <taxon>Pseudomonadati</taxon>
        <taxon>Pseudomonadota</taxon>
        <taxon>Gammaproteobacteria</taxon>
        <taxon>Cellvibrionales</taxon>
        <taxon>Microbulbiferaceae</taxon>
        <taxon>Microbulbifer</taxon>
    </lineage>
</organism>
<dbReference type="Proteomes" id="UP000095672">
    <property type="component" value="Chromosome"/>
</dbReference>
<dbReference type="KEGG" id="micc:AUP74_01611"/>